<evidence type="ECO:0000313" key="2">
    <source>
        <dbReference type="Proteomes" id="UP000053989"/>
    </source>
</evidence>
<proteinExistence type="predicted"/>
<dbReference type="Proteomes" id="UP000053989">
    <property type="component" value="Unassembled WGS sequence"/>
</dbReference>
<feature type="non-terminal residue" evidence="1">
    <location>
        <position position="1"/>
    </location>
</feature>
<dbReference type="InParanoid" id="A0A0C3DFZ5"/>
<reference evidence="1 2" key="1">
    <citation type="submission" date="2014-04" db="EMBL/GenBank/DDBJ databases">
        <authorList>
            <consortium name="DOE Joint Genome Institute"/>
            <person name="Kuo A."/>
            <person name="Kohler A."/>
            <person name="Nagy L.G."/>
            <person name="Floudas D."/>
            <person name="Copeland A."/>
            <person name="Barry K.W."/>
            <person name="Cichocki N."/>
            <person name="Veneault-Fourrey C."/>
            <person name="LaButti K."/>
            <person name="Lindquist E.A."/>
            <person name="Lipzen A."/>
            <person name="Lundell T."/>
            <person name="Morin E."/>
            <person name="Murat C."/>
            <person name="Sun H."/>
            <person name="Tunlid A."/>
            <person name="Henrissat B."/>
            <person name="Grigoriev I.V."/>
            <person name="Hibbett D.S."/>
            <person name="Martin F."/>
            <person name="Nordberg H.P."/>
            <person name="Cantor M.N."/>
            <person name="Hua S.X."/>
        </authorList>
    </citation>
    <scope>NUCLEOTIDE SEQUENCE [LARGE SCALE GENOMIC DNA]</scope>
    <source>
        <strain evidence="1 2">Foug A</strain>
    </source>
</reference>
<evidence type="ECO:0000313" key="1">
    <source>
        <dbReference type="EMBL" id="KIM55006.1"/>
    </source>
</evidence>
<name>A0A0C3DFZ5_9AGAM</name>
<organism evidence="1 2">
    <name type="scientific">Scleroderma citrinum Foug A</name>
    <dbReference type="NCBI Taxonomy" id="1036808"/>
    <lineage>
        <taxon>Eukaryota</taxon>
        <taxon>Fungi</taxon>
        <taxon>Dikarya</taxon>
        <taxon>Basidiomycota</taxon>
        <taxon>Agaricomycotina</taxon>
        <taxon>Agaricomycetes</taxon>
        <taxon>Agaricomycetidae</taxon>
        <taxon>Boletales</taxon>
        <taxon>Sclerodermatineae</taxon>
        <taxon>Sclerodermataceae</taxon>
        <taxon>Scleroderma</taxon>
    </lineage>
</organism>
<sequence length="157" mass="17693">YYPVLLKPNKYDVSGCTHDDVDVYEIGPSTLESYVQQLYYLLGAQTQKEYESCHLETGIVSPSILLGLQPQLILGIPECFSLEMMHLSGANMAALWLDLWRGTIECVLMDNKTNWHWSVLREQCKWEEHGCAIAACKPYLPGSFNVAPCDPSLHANL</sequence>
<dbReference type="EMBL" id="KN822143">
    <property type="protein sequence ID" value="KIM55006.1"/>
    <property type="molecule type" value="Genomic_DNA"/>
</dbReference>
<gene>
    <name evidence="1" type="ORF">SCLCIDRAFT_135688</name>
</gene>
<keyword evidence="2" id="KW-1185">Reference proteome</keyword>
<dbReference type="OrthoDB" id="2669721at2759"/>
<dbReference type="STRING" id="1036808.A0A0C3DFZ5"/>
<dbReference type="AlphaFoldDB" id="A0A0C3DFZ5"/>
<protein>
    <submittedName>
        <fullName evidence="1">Uncharacterized protein</fullName>
    </submittedName>
</protein>
<reference evidence="2" key="2">
    <citation type="submission" date="2015-01" db="EMBL/GenBank/DDBJ databases">
        <title>Evolutionary Origins and Diversification of the Mycorrhizal Mutualists.</title>
        <authorList>
            <consortium name="DOE Joint Genome Institute"/>
            <consortium name="Mycorrhizal Genomics Consortium"/>
            <person name="Kohler A."/>
            <person name="Kuo A."/>
            <person name="Nagy L.G."/>
            <person name="Floudas D."/>
            <person name="Copeland A."/>
            <person name="Barry K.W."/>
            <person name="Cichocki N."/>
            <person name="Veneault-Fourrey C."/>
            <person name="LaButti K."/>
            <person name="Lindquist E.A."/>
            <person name="Lipzen A."/>
            <person name="Lundell T."/>
            <person name="Morin E."/>
            <person name="Murat C."/>
            <person name="Riley R."/>
            <person name="Ohm R."/>
            <person name="Sun H."/>
            <person name="Tunlid A."/>
            <person name="Henrissat B."/>
            <person name="Grigoriev I.V."/>
            <person name="Hibbett D.S."/>
            <person name="Martin F."/>
        </authorList>
    </citation>
    <scope>NUCLEOTIDE SEQUENCE [LARGE SCALE GENOMIC DNA]</scope>
    <source>
        <strain evidence="2">Foug A</strain>
    </source>
</reference>
<accession>A0A0C3DFZ5</accession>
<dbReference type="HOGENOM" id="CLU_1682181_0_0_1"/>